<dbReference type="Gene3D" id="3.30.750.44">
    <property type="match status" value="1"/>
</dbReference>
<dbReference type="GO" id="GO:0008236">
    <property type="term" value="F:serine-type peptidase activity"/>
    <property type="evidence" value="ECO:0007669"/>
    <property type="project" value="InterPro"/>
</dbReference>
<dbReference type="SUPFAM" id="SSF52096">
    <property type="entry name" value="ClpP/crotonase"/>
    <property type="match status" value="1"/>
</dbReference>
<organism evidence="3 4">
    <name type="scientific">Pontibacter lucknowensis</name>
    <dbReference type="NCBI Taxonomy" id="1077936"/>
    <lineage>
        <taxon>Bacteria</taxon>
        <taxon>Pseudomonadati</taxon>
        <taxon>Bacteroidota</taxon>
        <taxon>Cytophagia</taxon>
        <taxon>Cytophagales</taxon>
        <taxon>Hymenobacteraceae</taxon>
        <taxon>Pontibacter</taxon>
    </lineage>
</organism>
<sequence>MAISNVWLMKKSFWILCLCLLCLSASAQQLTITAAEKDSVVERVVALLEQNYIFPDKAKEMGKYIRSQHMQKAYDQVNNYQQFAAVLSSDLQKTHRDGHLNLKYSPGLVKMLKSWKSASEPGPEVMQEHLRMAERNNFGFTKVERLPGNIGYINFSQFFPVSEQARQTVAAAMAFVANTDAVILDLRYNGGGHPEMVQLVMSYFFDEKPIHYNSIYDRPRNTTKEYHTLAEVDGKRMPKTDLYVLTSSSTFSAAEELTYNLQSLKRATIVGETTAGGAHPVQPFIVNDQLVLDIPVARSVNAITQTNWEGTGVEPDIKTEADKALLQAQELALNKLLLASTDAQDRALLEWELQHVKSELQPVQLDKKVMSKYAGRYGERLVSLQGNELYYQQKGKAQRRLIPITDTIFRIDGLPHLRIEMVKDASGNVRKLLELQAGSSFNEFARSN</sequence>
<dbReference type="SMART" id="SM00245">
    <property type="entry name" value="TSPc"/>
    <property type="match status" value="1"/>
</dbReference>
<dbReference type="Pfam" id="PF03572">
    <property type="entry name" value="Peptidase_S41"/>
    <property type="match status" value="1"/>
</dbReference>
<evidence type="ECO:0000259" key="2">
    <source>
        <dbReference type="SMART" id="SM00245"/>
    </source>
</evidence>
<gene>
    <name evidence="3" type="ORF">SAMN05421545_2563</name>
</gene>
<evidence type="ECO:0000256" key="1">
    <source>
        <dbReference type="SAM" id="SignalP"/>
    </source>
</evidence>
<dbReference type="InterPro" id="IPR029045">
    <property type="entry name" value="ClpP/crotonase-like_dom_sf"/>
</dbReference>
<keyword evidence="1" id="KW-0732">Signal</keyword>
<dbReference type="Gene3D" id="3.90.226.10">
    <property type="entry name" value="2-enoyl-CoA Hydratase, Chain A, domain 1"/>
    <property type="match status" value="1"/>
</dbReference>
<dbReference type="Pfam" id="PF11918">
    <property type="entry name" value="Peptidase_S41_N"/>
    <property type="match status" value="1"/>
</dbReference>
<reference evidence="4" key="1">
    <citation type="submission" date="2017-01" db="EMBL/GenBank/DDBJ databases">
        <authorList>
            <person name="Varghese N."/>
            <person name="Submissions S."/>
        </authorList>
    </citation>
    <scope>NUCLEOTIDE SEQUENCE [LARGE SCALE GENOMIC DNA]</scope>
    <source>
        <strain evidence="4">DM9</strain>
    </source>
</reference>
<accession>A0A1N6YL08</accession>
<protein>
    <submittedName>
        <fullName evidence="3">N-terminal domain of Peptidase_S41</fullName>
    </submittedName>
</protein>
<dbReference type="PANTHER" id="PTHR11261:SF3">
    <property type="entry name" value="RETINOL-BINDING PROTEIN 3"/>
    <property type="match status" value="1"/>
</dbReference>
<dbReference type="EMBL" id="FTNM01000003">
    <property type="protein sequence ID" value="SIR15247.1"/>
    <property type="molecule type" value="Genomic_DNA"/>
</dbReference>
<name>A0A1N6YL08_9BACT</name>
<dbReference type="GO" id="GO:0006508">
    <property type="term" value="P:proteolysis"/>
    <property type="evidence" value="ECO:0007669"/>
    <property type="project" value="InterPro"/>
</dbReference>
<evidence type="ECO:0000313" key="4">
    <source>
        <dbReference type="Proteomes" id="UP000185924"/>
    </source>
</evidence>
<keyword evidence="4" id="KW-1185">Reference proteome</keyword>
<evidence type="ECO:0000313" key="3">
    <source>
        <dbReference type="EMBL" id="SIR15247.1"/>
    </source>
</evidence>
<dbReference type="PANTHER" id="PTHR11261">
    <property type="entry name" value="INTERPHOTORECEPTOR RETINOID-BINDING PROTEIN"/>
    <property type="match status" value="1"/>
</dbReference>
<dbReference type="AlphaFoldDB" id="A0A1N6YL08"/>
<proteinExistence type="predicted"/>
<dbReference type="CDD" id="cd07563">
    <property type="entry name" value="Peptidase_S41_IRBP"/>
    <property type="match status" value="1"/>
</dbReference>
<dbReference type="STRING" id="1077936.SAMN05421545_2563"/>
<dbReference type="InterPro" id="IPR005151">
    <property type="entry name" value="Tail-specific_protease"/>
</dbReference>
<feature type="signal peptide" evidence="1">
    <location>
        <begin position="1"/>
        <end position="27"/>
    </location>
</feature>
<feature type="domain" description="Tail specific protease" evidence="2">
    <location>
        <begin position="122"/>
        <end position="320"/>
    </location>
</feature>
<feature type="chain" id="PRO_5013043167" evidence="1">
    <location>
        <begin position="28"/>
        <end position="448"/>
    </location>
</feature>
<dbReference type="Proteomes" id="UP000185924">
    <property type="component" value="Unassembled WGS sequence"/>
</dbReference>